<dbReference type="PANTHER" id="PTHR46577:SF1">
    <property type="entry name" value="HTH-TYPE TRANSCRIPTIONAL REGULATORY PROTEIN GABR"/>
    <property type="match status" value="1"/>
</dbReference>
<evidence type="ECO:0000313" key="7">
    <source>
        <dbReference type="EMBL" id="KAA8482011.1"/>
    </source>
</evidence>
<dbReference type="EMBL" id="VWNE01000019">
    <property type="protein sequence ID" value="KAA8482011.1"/>
    <property type="molecule type" value="Genomic_DNA"/>
</dbReference>
<evidence type="ECO:0000256" key="3">
    <source>
        <dbReference type="ARBA" id="ARBA00023015"/>
    </source>
</evidence>
<dbReference type="PROSITE" id="PS50949">
    <property type="entry name" value="HTH_GNTR"/>
    <property type="match status" value="1"/>
</dbReference>
<name>A0A5M9H817_9SPHI</name>
<accession>A0A5M9H817</accession>
<dbReference type="OrthoDB" id="791844at2"/>
<evidence type="ECO:0000256" key="2">
    <source>
        <dbReference type="ARBA" id="ARBA00022898"/>
    </source>
</evidence>
<comment type="similarity">
    <text evidence="1">In the C-terminal section; belongs to the class-I pyridoxal-phosphate-dependent aminotransferase family.</text>
</comment>
<reference evidence="7 8" key="1">
    <citation type="submission" date="2019-09" db="EMBL/GenBank/DDBJ databases">
        <title>Pararcticibacter amylolyticus gen. nov., sp. nov., isolated from a rottenly hemp rope, and reclassification of Pedobacter tournemirensis as Pararcticibacter tournemirensis comb. nov.</title>
        <authorList>
            <person name="Cai Y."/>
        </authorList>
    </citation>
    <scope>NUCLEOTIDE SEQUENCE [LARGE SCALE GENOMIC DNA]</scope>
    <source>
        <strain evidence="7 8">TF5-37.2-LB10</strain>
    </source>
</reference>
<evidence type="ECO:0000313" key="8">
    <source>
        <dbReference type="Proteomes" id="UP000322918"/>
    </source>
</evidence>
<keyword evidence="5" id="KW-0804">Transcription</keyword>
<sequence>MPDKWKALWETPLDRTHSLVEQIVTRCLEAMNNGHLQLGEKVPPLRKLSKKLGVSLGTVKDAYLKLQFDGYLVTRAHLGTYVARIQGGSSPQPEWTDLVPFSFQDDQPAYSTGCETGHISFLKIGADSPGPEQLNFKEYLNIMQALFDPPKKHSVRAAETEKDAEEVLDELLGALLKKRGIETRPGQRLLLPPGIALPLMASTLLSPGDCVVVASLLDIPARDAFLGIPACLKPAGYDREGILTSKVEQICQEQNVKAVFVRPPAAFPQNVTMSEKRRDELVDLSLRYKFVLIAQDDACEFWFSRPYIPVGGKRHQGRVIHISRLSCLVWAIDGYEVITGANPFIKRMNEKAKALGLSINMRKALALIRFLNLYGNETRAGKFIRFYSARLRTIQCLFEEQLSTKACIVLPLAGLSLWIGFKRAVRVDLLLPLIKESGFIDYNNGQSIIVDGSVTALHAGFACHDETCWARLFGGLAKLL</sequence>
<feature type="domain" description="HTH gntR-type" evidence="6">
    <location>
        <begin position="17"/>
        <end position="85"/>
    </location>
</feature>
<dbReference type="Gene3D" id="1.10.10.10">
    <property type="entry name" value="Winged helix-like DNA-binding domain superfamily/Winged helix DNA-binding domain"/>
    <property type="match status" value="1"/>
</dbReference>
<dbReference type="InterPro" id="IPR015421">
    <property type="entry name" value="PyrdxlP-dep_Trfase_major"/>
</dbReference>
<dbReference type="Pfam" id="PF00392">
    <property type="entry name" value="GntR"/>
    <property type="match status" value="1"/>
</dbReference>
<dbReference type="Gene3D" id="3.40.640.10">
    <property type="entry name" value="Type I PLP-dependent aspartate aminotransferase-like (Major domain)"/>
    <property type="match status" value="1"/>
</dbReference>
<keyword evidence="8" id="KW-1185">Reference proteome</keyword>
<evidence type="ECO:0000259" key="6">
    <source>
        <dbReference type="PROSITE" id="PS50949"/>
    </source>
</evidence>
<dbReference type="InterPro" id="IPR036388">
    <property type="entry name" value="WH-like_DNA-bd_sf"/>
</dbReference>
<keyword evidence="2" id="KW-0663">Pyridoxal phosphate</keyword>
<evidence type="ECO:0000256" key="4">
    <source>
        <dbReference type="ARBA" id="ARBA00023125"/>
    </source>
</evidence>
<dbReference type="PANTHER" id="PTHR46577">
    <property type="entry name" value="HTH-TYPE TRANSCRIPTIONAL REGULATORY PROTEIN GABR"/>
    <property type="match status" value="1"/>
</dbReference>
<dbReference type="GO" id="GO:0003677">
    <property type="term" value="F:DNA binding"/>
    <property type="evidence" value="ECO:0007669"/>
    <property type="project" value="UniProtKB-KW"/>
</dbReference>
<gene>
    <name evidence="7" type="ORF">F1649_12780</name>
</gene>
<dbReference type="SUPFAM" id="SSF53383">
    <property type="entry name" value="PLP-dependent transferases"/>
    <property type="match status" value="1"/>
</dbReference>
<evidence type="ECO:0000256" key="5">
    <source>
        <dbReference type="ARBA" id="ARBA00023163"/>
    </source>
</evidence>
<dbReference type="SUPFAM" id="SSF46785">
    <property type="entry name" value="Winged helix' DNA-binding domain"/>
    <property type="match status" value="1"/>
</dbReference>
<dbReference type="RefSeq" id="WP_141814037.1">
    <property type="nucleotide sequence ID" value="NZ_VFPL01000001.1"/>
</dbReference>
<dbReference type="InterPro" id="IPR015424">
    <property type="entry name" value="PyrdxlP-dep_Trfase"/>
</dbReference>
<dbReference type="InterPro" id="IPR036390">
    <property type="entry name" value="WH_DNA-bd_sf"/>
</dbReference>
<dbReference type="GO" id="GO:0003700">
    <property type="term" value="F:DNA-binding transcription factor activity"/>
    <property type="evidence" value="ECO:0007669"/>
    <property type="project" value="InterPro"/>
</dbReference>
<dbReference type="Proteomes" id="UP000322918">
    <property type="component" value="Unassembled WGS sequence"/>
</dbReference>
<keyword evidence="4" id="KW-0238">DNA-binding</keyword>
<dbReference type="SMART" id="SM00345">
    <property type="entry name" value="HTH_GNTR"/>
    <property type="match status" value="1"/>
</dbReference>
<dbReference type="InterPro" id="IPR051446">
    <property type="entry name" value="HTH_trans_reg/aminotransferase"/>
</dbReference>
<dbReference type="CDD" id="cd07377">
    <property type="entry name" value="WHTH_GntR"/>
    <property type="match status" value="1"/>
</dbReference>
<dbReference type="AlphaFoldDB" id="A0A5M9H817"/>
<dbReference type="InterPro" id="IPR000524">
    <property type="entry name" value="Tscrpt_reg_HTH_GntR"/>
</dbReference>
<proteinExistence type="inferred from homology"/>
<keyword evidence="3" id="KW-0805">Transcription regulation</keyword>
<evidence type="ECO:0000256" key="1">
    <source>
        <dbReference type="ARBA" id="ARBA00005384"/>
    </source>
</evidence>
<protein>
    <submittedName>
        <fullName evidence="7">GntR family transcriptional regulator</fullName>
    </submittedName>
</protein>
<comment type="caution">
    <text evidence="7">The sequence shown here is derived from an EMBL/GenBank/DDBJ whole genome shotgun (WGS) entry which is preliminary data.</text>
</comment>
<organism evidence="7 8">
    <name type="scientific">Arcticibacter tournemirensis</name>
    <dbReference type="NCBI Taxonomy" id="699437"/>
    <lineage>
        <taxon>Bacteria</taxon>
        <taxon>Pseudomonadati</taxon>
        <taxon>Bacteroidota</taxon>
        <taxon>Sphingobacteriia</taxon>
        <taxon>Sphingobacteriales</taxon>
        <taxon>Sphingobacteriaceae</taxon>
        <taxon>Arcticibacter</taxon>
    </lineage>
</organism>